<dbReference type="Pfam" id="PF00730">
    <property type="entry name" value="HhH-GPD"/>
    <property type="match status" value="1"/>
</dbReference>
<sequence>MSIFDPITILTQIYQSEINNWWIYPNPNRMLVEAILIQQTTSKNVMKASAQLQALGIFKAPYNQTWWRIRQLNTSELEQAIYSSGFYRIKAKRIQNFADWIIKYNCDLNQIKKLPLSQLRQELNAINGIGPETADVMILYTFEQPVFIPDTYCLRLYQQLKILPSKITYRTAQKFFEGQPDMTSDYLLAQHWHAAIDEYGKHPQKFLNSKYKKIIPEK</sequence>
<comment type="caution">
    <text evidence="6">The sequence shown here is derived from an EMBL/GenBank/DDBJ whole genome shotgun (WGS) entry which is preliminary data.</text>
</comment>
<name>A0A3R6UZT6_9LACO</name>
<keyword evidence="6" id="KW-0540">Nuclease</keyword>
<dbReference type="AlphaFoldDB" id="A0A3R6UZT6"/>
<evidence type="ECO:0000259" key="5">
    <source>
        <dbReference type="SMART" id="SM00478"/>
    </source>
</evidence>
<evidence type="ECO:0000256" key="1">
    <source>
        <dbReference type="ARBA" id="ARBA00022485"/>
    </source>
</evidence>
<evidence type="ECO:0000313" key="6">
    <source>
        <dbReference type="EMBL" id="RHW51886.1"/>
    </source>
</evidence>
<proteinExistence type="predicted"/>
<dbReference type="GO" id="GO:0004519">
    <property type="term" value="F:endonuclease activity"/>
    <property type="evidence" value="ECO:0007669"/>
    <property type="project" value="UniProtKB-KW"/>
</dbReference>
<dbReference type="Gene3D" id="1.10.340.30">
    <property type="entry name" value="Hypothetical protein, domain 2"/>
    <property type="match status" value="1"/>
</dbReference>
<evidence type="ECO:0000313" key="7">
    <source>
        <dbReference type="Proteomes" id="UP000284109"/>
    </source>
</evidence>
<dbReference type="GO" id="GO:0046872">
    <property type="term" value="F:metal ion binding"/>
    <property type="evidence" value="ECO:0007669"/>
    <property type="project" value="UniProtKB-KW"/>
</dbReference>
<dbReference type="InterPro" id="IPR003265">
    <property type="entry name" value="HhH-GPD_domain"/>
</dbReference>
<keyword evidence="6" id="KW-0378">Hydrolase</keyword>
<keyword evidence="1" id="KW-0004">4Fe-4S</keyword>
<accession>A0A3R6UZT6</accession>
<protein>
    <submittedName>
        <fullName evidence="6">Endonuclease</fullName>
    </submittedName>
</protein>
<reference evidence="6 7" key="1">
    <citation type="submission" date="2018-07" db="EMBL/GenBank/DDBJ databases">
        <title>Genome sequences of six Lactobacillus spp. isolated from bumble bee guts.</title>
        <authorList>
            <person name="Motta E.V.S."/>
            <person name="Moran N.A."/>
        </authorList>
    </citation>
    <scope>NUCLEOTIDE SEQUENCE [LARGE SCALE GENOMIC DNA]</scope>
    <source>
        <strain evidence="6 7">BI-1.1</strain>
    </source>
</reference>
<dbReference type="Proteomes" id="UP000284109">
    <property type="component" value="Unassembled WGS sequence"/>
</dbReference>
<keyword evidence="6" id="KW-0255">Endonuclease</keyword>
<evidence type="ECO:0000256" key="3">
    <source>
        <dbReference type="ARBA" id="ARBA00023004"/>
    </source>
</evidence>
<dbReference type="GO" id="GO:0006284">
    <property type="term" value="P:base-excision repair"/>
    <property type="evidence" value="ECO:0007669"/>
    <property type="project" value="InterPro"/>
</dbReference>
<keyword evidence="4" id="KW-0411">Iron-sulfur</keyword>
<dbReference type="PANTHER" id="PTHR10359">
    <property type="entry name" value="A/G-SPECIFIC ADENINE GLYCOSYLASE/ENDONUCLEASE III"/>
    <property type="match status" value="1"/>
</dbReference>
<dbReference type="GO" id="GO:0051539">
    <property type="term" value="F:4 iron, 4 sulfur cluster binding"/>
    <property type="evidence" value="ECO:0007669"/>
    <property type="project" value="UniProtKB-KW"/>
</dbReference>
<dbReference type="SUPFAM" id="SSF48150">
    <property type="entry name" value="DNA-glycosylase"/>
    <property type="match status" value="1"/>
</dbReference>
<feature type="domain" description="HhH-GPD" evidence="5">
    <location>
        <begin position="36"/>
        <end position="202"/>
    </location>
</feature>
<dbReference type="PIRSF" id="PIRSF001435">
    <property type="entry name" value="Nth"/>
    <property type="match status" value="1"/>
</dbReference>
<dbReference type="PANTHER" id="PTHR10359:SF19">
    <property type="entry name" value="DNA REPAIR GLYCOSYLASE MJ1434-RELATED"/>
    <property type="match status" value="1"/>
</dbReference>
<dbReference type="InterPro" id="IPR011257">
    <property type="entry name" value="DNA_glycosylase"/>
</dbReference>
<dbReference type="OrthoDB" id="9802365at2"/>
<dbReference type="CDD" id="cd00056">
    <property type="entry name" value="ENDO3c"/>
    <property type="match status" value="1"/>
</dbReference>
<dbReference type="EMBL" id="QOCR01000001">
    <property type="protein sequence ID" value="RHW51886.1"/>
    <property type="molecule type" value="Genomic_DNA"/>
</dbReference>
<organism evidence="6 7">
    <name type="scientific">Bombilactobacillus bombi</name>
    <dbReference type="NCBI Taxonomy" id="1303590"/>
    <lineage>
        <taxon>Bacteria</taxon>
        <taxon>Bacillati</taxon>
        <taxon>Bacillota</taxon>
        <taxon>Bacilli</taxon>
        <taxon>Lactobacillales</taxon>
        <taxon>Lactobacillaceae</taxon>
        <taxon>Bombilactobacillus</taxon>
    </lineage>
</organism>
<gene>
    <name evidence="6" type="ORF">DS831_00700</name>
</gene>
<keyword evidence="7" id="KW-1185">Reference proteome</keyword>
<evidence type="ECO:0000256" key="2">
    <source>
        <dbReference type="ARBA" id="ARBA00022723"/>
    </source>
</evidence>
<dbReference type="SMART" id="SM00478">
    <property type="entry name" value="ENDO3c"/>
    <property type="match status" value="1"/>
</dbReference>
<keyword evidence="2" id="KW-0479">Metal-binding</keyword>
<keyword evidence="3" id="KW-0408">Iron</keyword>
<dbReference type="RefSeq" id="WP_118899448.1">
    <property type="nucleotide sequence ID" value="NZ_QOCR01000001.1"/>
</dbReference>
<evidence type="ECO:0000256" key="4">
    <source>
        <dbReference type="ARBA" id="ARBA00023014"/>
    </source>
</evidence>